<feature type="coiled-coil region" evidence="11">
    <location>
        <begin position="331"/>
        <end position="379"/>
    </location>
</feature>
<sequence length="842" mass="95303">MTDPAECGVKVLCRFRPLNEAEITRGDKYIPKFKDDDTVVITGKPYVFDRVLPPNSQQEQVYDACAKQIVKDVLEGYNGTIFAYGQTSSGKTHTMEGKLHNPQLMGIIPRISNDIFDHIYSMDENLEFHIKVSYFEIYMDKIRDLLDVSKTNLAVHEDKNRVPYVKGCTERFVSSPEEVMDVIDEGKANRHVAVTNMNEHSSRSHSIFLINIKQENVETEKKLSGKLYLVDLAGSEKVSKTGAEGAVLDEAKNINKSLSALGNVISALAEGTKSHVPYRDSKMTRILQDSLGGNCRTTIIICCSPSVYNEAETKSTLMFGQRAKTIKNTVCLNLELTAEEWKKKYEKEKEKSKGRKKIIQRLEAELNRWRNGEGEEERRRGGGGGVEEGPRTATYRGCLCLCACLCFLTFRPKLLASTRRDYDKIQEELDRLQTENQLAKEEVKEVLQALEELAVNYDQKGQLVEERQEANTHLARELQEKTVGGGGAELCEVQEQGALQRRRAAELICLLLRELGDLGSLMGTSELKTPGSSAAEEEFTLARLYLSKVRSEVKSLVNRSKQLESGQADAQLKIQANEKELASCQLLITQHQAKMKSLTDYMQDMEQKKRQLEEKQDSLTEELARLQTHGEFVFVCVCVFVCLCVFHYLNQGLLVEQKRMLSDFDKLKQNPLPPKPPQAKELQTLHNLRRLFVKDLTARVKKSAELECEEGLGSVAQKQRICFLEKNLEHLTKVHKQLVSDNGDLRCELPKLEMRLRATAERVKALEGALKEAKGSASRDRRHYQLEVGRIKEAVRAKRMVRRGPSAQIAKPIRPGQHPLSSPTFHALRDGLYNNNHYQTSI</sequence>
<dbReference type="GO" id="GO:0008017">
    <property type="term" value="F:microtubule binding"/>
    <property type="evidence" value="ECO:0007669"/>
    <property type="project" value="InterPro"/>
</dbReference>
<dbReference type="PROSITE" id="PS50067">
    <property type="entry name" value="KINESIN_MOTOR_2"/>
    <property type="match status" value="1"/>
</dbReference>
<dbReference type="SUPFAM" id="SSF52540">
    <property type="entry name" value="P-loop containing nucleoside triphosphate hydrolases"/>
    <property type="match status" value="1"/>
</dbReference>
<evidence type="ECO:0000256" key="5">
    <source>
        <dbReference type="ARBA" id="ARBA00022840"/>
    </source>
</evidence>
<dbReference type="InterPro" id="IPR019821">
    <property type="entry name" value="Kinesin_motor_CS"/>
</dbReference>
<evidence type="ECO:0000256" key="3">
    <source>
        <dbReference type="ARBA" id="ARBA00022701"/>
    </source>
</evidence>
<evidence type="ECO:0000256" key="6">
    <source>
        <dbReference type="ARBA" id="ARBA00023054"/>
    </source>
</evidence>
<dbReference type="Gene3D" id="6.10.250.1590">
    <property type="match status" value="1"/>
</dbReference>
<dbReference type="Pfam" id="PF00225">
    <property type="entry name" value="Kinesin"/>
    <property type="match status" value="1"/>
</dbReference>
<dbReference type="PRINTS" id="PR00380">
    <property type="entry name" value="KINESINHEAVY"/>
</dbReference>
<keyword evidence="2" id="KW-0963">Cytoplasm</keyword>
<dbReference type="Proteomes" id="UP000694546">
    <property type="component" value="Chromosome 4"/>
</dbReference>
<dbReference type="InterPro" id="IPR036961">
    <property type="entry name" value="Kinesin_motor_dom_sf"/>
</dbReference>
<gene>
    <name evidence="14" type="primary">KIF5C</name>
</gene>
<dbReference type="InterPro" id="IPR027417">
    <property type="entry name" value="P-loop_NTPase"/>
</dbReference>
<dbReference type="Gene3D" id="3.40.850.10">
    <property type="entry name" value="Kinesin motor domain"/>
    <property type="match status" value="1"/>
</dbReference>
<dbReference type="PANTHER" id="PTHR47968:SF36">
    <property type="entry name" value="KINESIN HEAVY CHAIN ISOFORM X1"/>
    <property type="match status" value="1"/>
</dbReference>
<keyword evidence="4 9" id="KW-0547">Nucleotide-binding</keyword>
<evidence type="ECO:0000313" key="15">
    <source>
        <dbReference type="Proteomes" id="UP000694546"/>
    </source>
</evidence>
<reference evidence="14" key="2">
    <citation type="submission" date="2025-09" db="UniProtKB">
        <authorList>
            <consortium name="Ensembl"/>
        </authorList>
    </citation>
    <scope>IDENTIFICATION</scope>
</reference>
<evidence type="ECO:0000259" key="13">
    <source>
        <dbReference type="PROSITE" id="PS50067"/>
    </source>
</evidence>
<dbReference type="GO" id="GO:0003777">
    <property type="term" value="F:microtubule motor activity"/>
    <property type="evidence" value="ECO:0007669"/>
    <property type="project" value="InterPro"/>
</dbReference>
<organism evidence="14 15">
    <name type="scientific">Gadus morhua</name>
    <name type="common">Atlantic cod</name>
    <dbReference type="NCBI Taxonomy" id="8049"/>
    <lineage>
        <taxon>Eukaryota</taxon>
        <taxon>Metazoa</taxon>
        <taxon>Chordata</taxon>
        <taxon>Craniata</taxon>
        <taxon>Vertebrata</taxon>
        <taxon>Euteleostomi</taxon>
        <taxon>Actinopterygii</taxon>
        <taxon>Neopterygii</taxon>
        <taxon>Teleostei</taxon>
        <taxon>Neoteleostei</taxon>
        <taxon>Acanthomorphata</taxon>
        <taxon>Zeiogadaria</taxon>
        <taxon>Gadariae</taxon>
        <taxon>Gadiformes</taxon>
        <taxon>Gadoidei</taxon>
        <taxon>Gadidae</taxon>
        <taxon>Gadus</taxon>
    </lineage>
</organism>
<dbReference type="Ensembl" id="ENSGMOT00000064279.1">
    <property type="protein sequence ID" value="ENSGMOP00000051401.1"/>
    <property type="gene ID" value="ENSGMOG00000010363.2"/>
</dbReference>
<dbReference type="InterPro" id="IPR001752">
    <property type="entry name" value="Kinesin_motor_dom"/>
</dbReference>
<dbReference type="CDD" id="cd23649">
    <property type="entry name" value="Khc_CBD_cc"/>
    <property type="match status" value="1"/>
</dbReference>
<dbReference type="GO" id="GO:1904115">
    <property type="term" value="C:axon cytoplasm"/>
    <property type="evidence" value="ECO:0007669"/>
    <property type="project" value="GOC"/>
</dbReference>
<keyword evidence="6 11" id="KW-0175">Coiled coil</keyword>
<evidence type="ECO:0000256" key="10">
    <source>
        <dbReference type="RuleBase" id="RU000394"/>
    </source>
</evidence>
<dbReference type="InterPro" id="IPR027640">
    <property type="entry name" value="Kinesin-like_fam"/>
</dbReference>
<dbReference type="GO" id="GO:0005874">
    <property type="term" value="C:microtubule"/>
    <property type="evidence" value="ECO:0007669"/>
    <property type="project" value="UniProtKB-KW"/>
</dbReference>
<dbReference type="GO" id="GO:0005524">
    <property type="term" value="F:ATP binding"/>
    <property type="evidence" value="ECO:0007669"/>
    <property type="project" value="UniProtKB-UniRule"/>
</dbReference>
<evidence type="ECO:0000256" key="4">
    <source>
        <dbReference type="ARBA" id="ARBA00022741"/>
    </source>
</evidence>
<feature type="binding site" evidence="9">
    <location>
        <begin position="85"/>
        <end position="92"/>
    </location>
    <ligand>
        <name>ATP</name>
        <dbReference type="ChEBI" id="CHEBI:30616"/>
    </ligand>
</feature>
<keyword evidence="8" id="KW-0206">Cytoskeleton</keyword>
<dbReference type="GO" id="GO:0007292">
    <property type="term" value="P:female gamete generation"/>
    <property type="evidence" value="ECO:0007669"/>
    <property type="project" value="UniProtKB-ARBA"/>
</dbReference>
<reference evidence="14" key="1">
    <citation type="submission" date="2025-08" db="UniProtKB">
        <authorList>
            <consortium name="Ensembl"/>
        </authorList>
    </citation>
    <scope>IDENTIFICATION</scope>
</reference>
<evidence type="ECO:0000256" key="8">
    <source>
        <dbReference type="ARBA" id="ARBA00023212"/>
    </source>
</evidence>
<keyword evidence="3 10" id="KW-0493">Microtubule</keyword>
<dbReference type="GO" id="GO:0048489">
    <property type="term" value="P:synaptic vesicle transport"/>
    <property type="evidence" value="ECO:0007669"/>
    <property type="project" value="UniProtKB-ARBA"/>
</dbReference>
<dbReference type="GO" id="GO:0030951">
    <property type="term" value="P:establishment or maintenance of microtubule cytoskeleton polarity"/>
    <property type="evidence" value="ECO:0007669"/>
    <property type="project" value="UniProtKB-ARBA"/>
</dbReference>
<proteinExistence type="inferred from homology"/>
<dbReference type="AlphaFoldDB" id="A0A8C5BUX6"/>
<keyword evidence="5 9" id="KW-0067">ATP-binding</keyword>
<dbReference type="CDD" id="cd01369">
    <property type="entry name" value="KISc_KHC_KIF5"/>
    <property type="match status" value="1"/>
</dbReference>
<feature type="coiled-coil region" evidence="11">
    <location>
        <begin position="588"/>
        <end position="629"/>
    </location>
</feature>
<dbReference type="PROSITE" id="PS00411">
    <property type="entry name" value="KINESIN_MOTOR_1"/>
    <property type="match status" value="1"/>
</dbReference>
<dbReference type="InterPro" id="IPR059182">
    <property type="entry name" value="Khc_C"/>
</dbReference>
<name>A0A8C5BUX6_GADMO</name>
<dbReference type="GO" id="GO:0007097">
    <property type="term" value="P:nuclear migration"/>
    <property type="evidence" value="ECO:0007669"/>
    <property type="project" value="UniProtKB-ARBA"/>
</dbReference>
<dbReference type="GO" id="GO:0098957">
    <property type="term" value="P:anterograde axonal transport of mitochondrion"/>
    <property type="evidence" value="ECO:0007669"/>
    <property type="project" value="UniProtKB-ARBA"/>
</dbReference>
<evidence type="ECO:0000256" key="12">
    <source>
        <dbReference type="SAM" id="MobiDB-lite"/>
    </source>
</evidence>
<dbReference type="GO" id="GO:0032991">
    <property type="term" value="C:protein-containing complex"/>
    <property type="evidence" value="ECO:0007669"/>
    <property type="project" value="UniProtKB-ARBA"/>
</dbReference>
<comment type="similarity">
    <text evidence="9 10">Belongs to the TRAFAC class myosin-kinesin ATPase superfamily. Kinesin family.</text>
</comment>
<accession>A0A8C5BUX6</accession>
<feature type="coiled-coil region" evidence="11">
    <location>
        <begin position="415"/>
        <end position="460"/>
    </location>
</feature>
<evidence type="ECO:0000256" key="1">
    <source>
        <dbReference type="ARBA" id="ARBA00004245"/>
    </source>
</evidence>
<feature type="domain" description="Kinesin motor" evidence="13">
    <location>
        <begin position="8"/>
        <end position="326"/>
    </location>
</feature>
<evidence type="ECO:0000256" key="7">
    <source>
        <dbReference type="ARBA" id="ARBA00023175"/>
    </source>
</evidence>
<evidence type="ECO:0000313" key="14">
    <source>
        <dbReference type="Ensembl" id="ENSGMOP00000051401.1"/>
    </source>
</evidence>
<dbReference type="GeneTree" id="ENSGT00940000158539"/>
<dbReference type="PANTHER" id="PTHR47968">
    <property type="entry name" value="CENTROMERE PROTEIN E"/>
    <property type="match status" value="1"/>
</dbReference>
<evidence type="ECO:0000256" key="9">
    <source>
        <dbReference type="PROSITE-ProRule" id="PRU00283"/>
    </source>
</evidence>
<evidence type="ECO:0000256" key="2">
    <source>
        <dbReference type="ARBA" id="ARBA00022490"/>
    </source>
</evidence>
<comment type="subcellular location">
    <subcellularLocation>
        <location evidence="1">Cytoplasm</location>
        <location evidence="1">Cytoskeleton</location>
    </subcellularLocation>
</comment>
<dbReference type="SMART" id="SM00129">
    <property type="entry name" value="KISc"/>
    <property type="match status" value="1"/>
</dbReference>
<protein>
    <recommendedName>
        <fullName evidence="10">Kinesin-like protein</fullName>
    </recommendedName>
</protein>
<evidence type="ECO:0000256" key="11">
    <source>
        <dbReference type="SAM" id="Coils"/>
    </source>
</evidence>
<keyword evidence="7 9" id="KW-0505">Motor protein</keyword>
<keyword evidence="15" id="KW-1185">Reference proteome</keyword>
<feature type="region of interest" description="Disordered" evidence="12">
    <location>
        <begin position="800"/>
        <end position="828"/>
    </location>
</feature>